<name>A0A9Q0IZW5_9ROSI</name>
<proteinExistence type="predicted"/>
<gene>
    <name evidence="1" type="ORF">Tsubulata_016406</name>
</gene>
<dbReference type="Proteomes" id="UP001141552">
    <property type="component" value="Unassembled WGS sequence"/>
</dbReference>
<keyword evidence="2" id="KW-1185">Reference proteome</keyword>
<feature type="non-terminal residue" evidence="1">
    <location>
        <position position="215"/>
    </location>
</feature>
<organism evidence="1 2">
    <name type="scientific">Turnera subulata</name>
    <dbReference type="NCBI Taxonomy" id="218843"/>
    <lineage>
        <taxon>Eukaryota</taxon>
        <taxon>Viridiplantae</taxon>
        <taxon>Streptophyta</taxon>
        <taxon>Embryophyta</taxon>
        <taxon>Tracheophyta</taxon>
        <taxon>Spermatophyta</taxon>
        <taxon>Magnoliopsida</taxon>
        <taxon>eudicotyledons</taxon>
        <taxon>Gunneridae</taxon>
        <taxon>Pentapetalae</taxon>
        <taxon>rosids</taxon>
        <taxon>fabids</taxon>
        <taxon>Malpighiales</taxon>
        <taxon>Passifloraceae</taxon>
        <taxon>Turnera</taxon>
    </lineage>
</organism>
<evidence type="ECO:0000313" key="2">
    <source>
        <dbReference type="Proteomes" id="UP001141552"/>
    </source>
</evidence>
<reference evidence="1" key="2">
    <citation type="journal article" date="2023" name="Plants (Basel)">
        <title>Annotation of the Turnera subulata (Passifloraceae) Draft Genome Reveals the S-Locus Evolved after the Divergence of Turneroideae from Passifloroideae in a Stepwise Manner.</title>
        <authorList>
            <person name="Henning P.M."/>
            <person name="Roalson E.H."/>
            <person name="Mir W."/>
            <person name="McCubbin A.G."/>
            <person name="Shore J.S."/>
        </authorList>
    </citation>
    <scope>NUCLEOTIDE SEQUENCE</scope>
    <source>
        <strain evidence="1">F60SS</strain>
    </source>
</reference>
<protein>
    <submittedName>
        <fullName evidence="1">Uncharacterized protein</fullName>
    </submittedName>
</protein>
<accession>A0A9Q0IZW5</accession>
<dbReference type="OrthoDB" id="1702089at2759"/>
<dbReference type="EMBL" id="JAKUCV010007622">
    <property type="protein sequence ID" value="KAJ4822645.1"/>
    <property type="molecule type" value="Genomic_DNA"/>
</dbReference>
<reference evidence="1" key="1">
    <citation type="submission" date="2022-02" db="EMBL/GenBank/DDBJ databases">
        <authorList>
            <person name="Henning P.M."/>
            <person name="McCubbin A.G."/>
            <person name="Shore J.S."/>
        </authorList>
    </citation>
    <scope>NUCLEOTIDE SEQUENCE</scope>
    <source>
        <strain evidence="1">F60SS</strain>
        <tissue evidence="1">Leaves</tissue>
    </source>
</reference>
<dbReference type="AlphaFoldDB" id="A0A9Q0IZW5"/>
<sequence>AIVTPREWISSACARGKKFVDLVLNSTFWKECETIVLLTEPLIRVLQIVDGDDRPAMGFLYEAIHKTRAELEEGKEWNLTYKLLIEEGTTNFLKTFILLMYEHQRTISGVLDVIEKYSHGNESFRSKLRREIKLFKDVAKDFEHSGAIVDRNMSGAYPITIVSYPNIEPNFISTPRKKKNRLEHQRLNDLVYVHYNLRLQQRVEITILLTLKHLA</sequence>
<feature type="non-terminal residue" evidence="1">
    <location>
        <position position="1"/>
    </location>
</feature>
<evidence type="ECO:0000313" key="1">
    <source>
        <dbReference type="EMBL" id="KAJ4822645.1"/>
    </source>
</evidence>
<comment type="caution">
    <text evidence="1">The sequence shown here is derived from an EMBL/GenBank/DDBJ whole genome shotgun (WGS) entry which is preliminary data.</text>
</comment>